<dbReference type="PANTHER" id="PTHR43685:SF11">
    <property type="entry name" value="GLYCOSYLTRANSFERASE TAGX-RELATED"/>
    <property type="match status" value="1"/>
</dbReference>
<accession>A0A6L5GSH1</accession>
<organism evidence="3 4">
    <name type="scientific">Candidatus Pseudoramibacter fermentans</name>
    <dbReference type="NCBI Taxonomy" id="2594427"/>
    <lineage>
        <taxon>Bacteria</taxon>
        <taxon>Bacillati</taxon>
        <taxon>Bacillota</taxon>
        <taxon>Clostridia</taxon>
        <taxon>Eubacteriales</taxon>
        <taxon>Eubacteriaceae</taxon>
        <taxon>Pseudoramibacter</taxon>
    </lineage>
</organism>
<evidence type="ECO:0000313" key="3">
    <source>
        <dbReference type="EMBL" id="MQM73068.1"/>
    </source>
</evidence>
<comment type="similarity">
    <text evidence="1">Belongs to the glycosyltransferase 2 family.</text>
</comment>
<comment type="caution">
    <text evidence="3">The sequence shown here is derived from an EMBL/GenBank/DDBJ whole genome shotgun (WGS) entry which is preliminary data.</text>
</comment>
<keyword evidence="4" id="KW-1185">Reference proteome</keyword>
<gene>
    <name evidence="3" type="ORF">FRC53_06560</name>
</gene>
<dbReference type="EMBL" id="VOGB01000004">
    <property type="protein sequence ID" value="MQM73068.1"/>
    <property type="molecule type" value="Genomic_DNA"/>
</dbReference>
<dbReference type="GO" id="GO:0016740">
    <property type="term" value="F:transferase activity"/>
    <property type="evidence" value="ECO:0007669"/>
    <property type="project" value="UniProtKB-KW"/>
</dbReference>
<dbReference type="CDD" id="cd04196">
    <property type="entry name" value="GT_2_like_d"/>
    <property type="match status" value="1"/>
</dbReference>
<name>A0A6L5GSH1_9FIRM</name>
<evidence type="ECO:0000313" key="4">
    <source>
        <dbReference type="Proteomes" id="UP000473648"/>
    </source>
</evidence>
<dbReference type="SUPFAM" id="SSF53448">
    <property type="entry name" value="Nucleotide-diphospho-sugar transferases"/>
    <property type="match status" value="1"/>
</dbReference>
<proteinExistence type="inferred from homology"/>
<dbReference type="PANTHER" id="PTHR43685">
    <property type="entry name" value="GLYCOSYLTRANSFERASE"/>
    <property type="match status" value="1"/>
</dbReference>
<reference evidence="3" key="1">
    <citation type="journal article" date="2020" name="Appl. Environ. Microbiol.">
        <title>Medium-Chain Fatty Acid Synthesis by 'Candidatus Weimeria bifida' gen. nov., sp. nov., and 'Candidatus Pseudoramibacter fermentans' sp. nov.</title>
        <authorList>
            <person name="Scarborough M.J."/>
            <person name="Myers K.S."/>
            <person name="Donohue T.J."/>
            <person name="Noguera D.R."/>
        </authorList>
    </citation>
    <scope>NUCLEOTIDE SEQUENCE</scope>
    <source>
        <strain evidence="3">EUB1.1</strain>
    </source>
</reference>
<dbReference type="AlphaFoldDB" id="A0A6L5GSH1"/>
<evidence type="ECO:0000256" key="1">
    <source>
        <dbReference type="ARBA" id="ARBA00006739"/>
    </source>
</evidence>
<dbReference type="Gene3D" id="3.90.550.10">
    <property type="entry name" value="Spore Coat Polysaccharide Biosynthesis Protein SpsA, Chain A"/>
    <property type="match status" value="1"/>
</dbReference>
<dbReference type="Pfam" id="PF00535">
    <property type="entry name" value="Glycos_transf_2"/>
    <property type="match status" value="1"/>
</dbReference>
<dbReference type="InterPro" id="IPR050834">
    <property type="entry name" value="Glycosyltransf_2"/>
</dbReference>
<dbReference type="Proteomes" id="UP000473648">
    <property type="component" value="Unassembled WGS sequence"/>
</dbReference>
<sequence length="326" mass="38533">METDNKVNTISVAMCTYNGSKYLSEQLDSIFRQTRQPDEIVICDDCSKDDTKELAKTLLNNWGGKYSLIQNEKNLGFVKNFEKAIGLCHGDVIFLSDQDDVWDKHKIDIMIQTFEKHPESVMVFHDSELVDQDLNMMYSSFWKDTLKFNYTTFLKHNYKKLYLGNVVQGSACAIKKIVFTKSRPFFEKSYHDEWLALTALTLGEIYPIPKVLMKYRQGHNEIGGLPTSRLNKLRRTIQDLQVKYKNDLNKYQRRLDVLRAFVNQFQIKKSYKLDIVDYVKFLEKRIRSIKDKNKSQIFAVGSYKKYLDHYDFKNEYIKDCIEIFRK</sequence>
<dbReference type="InterPro" id="IPR029044">
    <property type="entry name" value="Nucleotide-diphossugar_trans"/>
</dbReference>
<evidence type="ECO:0000259" key="2">
    <source>
        <dbReference type="Pfam" id="PF00535"/>
    </source>
</evidence>
<dbReference type="InterPro" id="IPR001173">
    <property type="entry name" value="Glyco_trans_2-like"/>
</dbReference>
<feature type="domain" description="Glycosyltransferase 2-like" evidence="2">
    <location>
        <begin position="11"/>
        <end position="150"/>
    </location>
</feature>
<protein>
    <submittedName>
        <fullName evidence="3">Glycosyltransferase family 2 protein</fullName>
    </submittedName>
</protein>